<keyword evidence="11" id="KW-0503">Monooxygenase</keyword>
<dbReference type="PRINTS" id="PR00463">
    <property type="entry name" value="EP450I"/>
</dbReference>
<dbReference type="GO" id="GO:0020037">
    <property type="term" value="F:heme binding"/>
    <property type="evidence" value="ECO:0007669"/>
    <property type="project" value="InterPro"/>
</dbReference>
<evidence type="ECO:0000256" key="4">
    <source>
        <dbReference type="ARBA" id="ARBA00022692"/>
    </source>
</evidence>
<gene>
    <name evidence="12" type="ORF">H6P81_010818</name>
</gene>
<keyword evidence="9" id="KW-0472">Membrane</keyword>
<dbReference type="PROSITE" id="PS00086">
    <property type="entry name" value="CYTOCHROME_P450"/>
    <property type="match status" value="1"/>
</dbReference>
<accession>A0AAV7EQ31</accession>
<evidence type="ECO:0000256" key="8">
    <source>
        <dbReference type="ARBA" id="ARBA00023004"/>
    </source>
</evidence>
<dbReference type="InterPro" id="IPR002401">
    <property type="entry name" value="Cyt_P450_E_grp-I"/>
</dbReference>
<dbReference type="SUPFAM" id="SSF48264">
    <property type="entry name" value="Cytochrome P450"/>
    <property type="match status" value="1"/>
</dbReference>
<dbReference type="GO" id="GO:0005506">
    <property type="term" value="F:iron ion binding"/>
    <property type="evidence" value="ECO:0007669"/>
    <property type="project" value="InterPro"/>
</dbReference>
<dbReference type="EMBL" id="JAINDJ010000004">
    <property type="protein sequence ID" value="KAG9450853.1"/>
    <property type="molecule type" value="Genomic_DNA"/>
</dbReference>
<comment type="caution">
    <text evidence="12">The sequence shown here is derived from an EMBL/GenBank/DDBJ whole genome shotgun (WGS) entry which is preliminary data.</text>
</comment>
<dbReference type="CDD" id="cd20618">
    <property type="entry name" value="CYP71_clan"/>
    <property type="match status" value="1"/>
</dbReference>
<evidence type="ECO:0000256" key="7">
    <source>
        <dbReference type="ARBA" id="ARBA00023002"/>
    </source>
</evidence>
<comment type="cofactor">
    <cofactor evidence="1 10">
        <name>heme</name>
        <dbReference type="ChEBI" id="CHEBI:30413"/>
    </cofactor>
</comment>
<proteinExistence type="inferred from homology"/>
<dbReference type="InterPro" id="IPR001128">
    <property type="entry name" value="Cyt_P450"/>
</dbReference>
<dbReference type="GO" id="GO:0016020">
    <property type="term" value="C:membrane"/>
    <property type="evidence" value="ECO:0007669"/>
    <property type="project" value="UniProtKB-SubCell"/>
</dbReference>
<dbReference type="GO" id="GO:0016705">
    <property type="term" value="F:oxidoreductase activity, acting on paired donors, with incorporation or reduction of molecular oxygen"/>
    <property type="evidence" value="ECO:0007669"/>
    <property type="project" value="InterPro"/>
</dbReference>
<sequence>MVIPLVFAWIMMYNKGAVRPRKQRGPPSPPAWPIIGNLHLLSGSDLIHVKFAKLADVYGPVVELRGGSRRILLVSDAAAARECFTTHDRVFASRPRTAAGEILANDLLNLVWAPYGPLWRELRKISTLELLSHRRLQLHAHVRDKETSAVISAIARHAQARSPVRVKDYLLEMVMRIILRIVGGGRDKGFVKPEKPRELLELVETTLYYSGIPVLGDYFPFLKWVDWKGTQKAMREVVGRVNAVAQSWVEERRKMGAGMEEGNLDFLDVLISIADGENIDCLQEFTKERKDLVVCSLLEGVVFAAIDTTALSLEWLMAELLNQPTLLQKAQEEIELKVGNQRRVEEKDIEELPYLQALVKETMRLHPAGPLLIPHESTEDCMVAGFHIPAGTQLIVNAWKIQRDPNYWLHPLKFEPERFLGPEGSAADVDLKGQHFQFIPFGSGRRACPGATLALSVLRLAAARLLHAFEWQLAPSQSCSAMDMSEGPGLSSPKAIPVETLAIPRAPAKLYSYS</sequence>
<reference evidence="12 13" key="1">
    <citation type="submission" date="2021-07" db="EMBL/GenBank/DDBJ databases">
        <title>The Aristolochia fimbriata genome: insights into angiosperm evolution, floral development and chemical biosynthesis.</title>
        <authorList>
            <person name="Jiao Y."/>
        </authorList>
    </citation>
    <scope>NUCLEOTIDE SEQUENCE [LARGE SCALE GENOMIC DNA]</scope>
    <source>
        <strain evidence="12">IBCAS-2021</strain>
        <tissue evidence="12">Leaf</tissue>
    </source>
</reference>
<dbReference type="InterPro" id="IPR036396">
    <property type="entry name" value="Cyt_P450_sf"/>
</dbReference>
<keyword evidence="4" id="KW-0812">Transmembrane</keyword>
<dbReference type="Proteomes" id="UP000825729">
    <property type="component" value="Unassembled WGS sequence"/>
</dbReference>
<dbReference type="PANTHER" id="PTHR47947:SF26">
    <property type="entry name" value="CYTOCHROME P450"/>
    <property type="match status" value="1"/>
</dbReference>
<protein>
    <recommendedName>
        <fullName evidence="14">Cytochrome P450</fullName>
    </recommendedName>
</protein>
<comment type="similarity">
    <text evidence="11">Belongs to the cytochrome P450 family.</text>
</comment>
<evidence type="ECO:0000256" key="9">
    <source>
        <dbReference type="ARBA" id="ARBA00023136"/>
    </source>
</evidence>
<evidence type="ECO:0000256" key="3">
    <source>
        <dbReference type="ARBA" id="ARBA00022617"/>
    </source>
</evidence>
<evidence type="ECO:0000256" key="1">
    <source>
        <dbReference type="ARBA" id="ARBA00001971"/>
    </source>
</evidence>
<evidence type="ECO:0000313" key="13">
    <source>
        <dbReference type="Proteomes" id="UP000825729"/>
    </source>
</evidence>
<dbReference type="PRINTS" id="PR00385">
    <property type="entry name" value="P450"/>
</dbReference>
<dbReference type="GO" id="GO:0004497">
    <property type="term" value="F:monooxygenase activity"/>
    <property type="evidence" value="ECO:0007669"/>
    <property type="project" value="UniProtKB-KW"/>
</dbReference>
<dbReference type="Pfam" id="PF00067">
    <property type="entry name" value="p450"/>
    <property type="match status" value="1"/>
</dbReference>
<comment type="subcellular location">
    <subcellularLocation>
        <location evidence="2">Membrane</location>
    </subcellularLocation>
</comment>
<keyword evidence="7 11" id="KW-0560">Oxidoreductase</keyword>
<evidence type="ECO:0000256" key="5">
    <source>
        <dbReference type="ARBA" id="ARBA00022723"/>
    </source>
</evidence>
<name>A0AAV7EQ31_ARIFI</name>
<keyword evidence="13" id="KW-1185">Reference proteome</keyword>
<feature type="binding site" description="axial binding residue" evidence="10">
    <location>
        <position position="448"/>
    </location>
    <ligand>
        <name>heme</name>
        <dbReference type="ChEBI" id="CHEBI:30413"/>
    </ligand>
    <ligandPart>
        <name>Fe</name>
        <dbReference type="ChEBI" id="CHEBI:18248"/>
    </ligandPart>
</feature>
<organism evidence="12 13">
    <name type="scientific">Aristolochia fimbriata</name>
    <name type="common">White veined hardy Dutchman's pipe vine</name>
    <dbReference type="NCBI Taxonomy" id="158543"/>
    <lineage>
        <taxon>Eukaryota</taxon>
        <taxon>Viridiplantae</taxon>
        <taxon>Streptophyta</taxon>
        <taxon>Embryophyta</taxon>
        <taxon>Tracheophyta</taxon>
        <taxon>Spermatophyta</taxon>
        <taxon>Magnoliopsida</taxon>
        <taxon>Magnoliidae</taxon>
        <taxon>Piperales</taxon>
        <taxon>Aristolochiaceae</taxon>
        <taxon>Aristolochia</taxon>
    </lineage>
</organism>
<evidence type="ECO:0008006" key="14">
    <source>
        <dbReference type="Google" id="ProtNLM"/>
    </source>
</evidence>
<dbReference type="InterPro" id="IPR017972">
    <property type="entry name" value="Cyt_P450_CS"/>
</dbReference>
<keyword evidence="5 10" id="KW-0479">Metal-binding</keyword>
<dbReference type="AlphaFoldDB" id="A0AAV7EQ31"/>
<keyword evidence="3 10" id="KW-0349">Heme</keyword>
<dbReference type="PANTHER" id="PTHR47947">
    <property type="entry name" value="CYTOCHROME P450 82C3-RELATED"/>
    <property type="match status" value="1"/>
</dbReference>
<keyword evidence="6" id="KW-1133">Transmembrane helix</keyword>
<evidence type="ECO:0000313" key="12">
    <source>
        <dbReference type="EMBL" id="KAG9450853.1"/>
    </source>
</evidence>
<dbReference type="InterPro" id="IPR050651">
    <property type="entry name" value="Plant_Cytochrome_P450_Monoox"/>
</dbReference>
<evidence type="ECO:0000256" key="2">
    <source>
        <dbReference type="ARBA" id="ARBA00004370"/>
    </source>
</evidence>
<dbReference type="FunFam" id="1.10.630.10:FF:000026">
    <property type="entry name" value="Cytochrome P450 82C4"/>
    <property type="match status" value="1"/>
</dbReference>
<keyword evidence="8 10" id="KW-0408">Iron</keyword>
<dbReference type="Gene3D" id="1.10.630.10">
    <property type="entry name" value="Cytochrome P450"/>
    <property type="match status" value="1"/>
</dbReference>
<evidence type="ECO:0000256" key="10">
    <source>
        <dbReference type="PIRSR" id="PIRSR602401-1"/>
    </source>
</evidence>
<evidence type="ECO:0000256" key="11">
    <source>
        <dbReference type="RuleBase" id="RU000461"/>
    </source>
</evidence>
<evidence type="ECO:0000256" key="6">
    <source>
        <dbReference type="ARBA" id="ARBA00022989"/>
    </source>
</evidence>